<dbReference type="InterPro" id="IPR042108">
    <property type="entry name" value="GTPase_HflX_N_sf"/>
</dbReference>
<dbReference type="PROSITE" id="PS51705">
    <property type="entry name" value="G_HFLX"/>
    <property type="match status" value="1"/>
</dbReference>
<dbReference type="AlphaFoldDB" id="A0A9D2L8E0"/>
<evidence type="ECO:0000256" key="6">
    <source>
        <dbReference type="HAMAP-Rule" id="MF_00900"/>
    </source>
</evidence>
<dbReference type="PRINTS" id="PR00326">
    <property type="entry name" value="GTP1OBG"/>
</dbReference>
<dbReference type="FunFam" id="3.40.50.11060:FF:000001">
    <property type="entry name" value="GTPase HflX"/>
    <property type="match status" value="1"/>
</dbReference>
<proteinExistence type="inferred from homology"/>
<gene>
    <name evidence="6 10" type="primary">hflX</name>
    <name evidence="10" type="ORF">H9716_08505</name>
</gene>
<feature type="binding site" evidence="7">
    <location>
        <begin position="354"/>
        <end position="356"/>
    </location>
    <ligand>
        <name>GTP</name>
        <dbReference type="ChEBI" id="CHEBI:37565"/>
    </ligand>
</feature>
<dbReference type="PANTHER" id="PTHR10229">
    <property type="entry name" value="GTP-BINDING PROTEIN HFLX"/>
    <property type="match status" value="1"/>
</dbReference>
<protein>
    <recommendedName>
        <fullName evidence="6">GTPase HflX</fullName>
    </recommendedName>
    <alternativeName>
        <fullName evidence="6">GTP-binding protein HflX</fullName>
    </alternativeName>
</protein>
<dbReference type="NCBIfam" id="TIGR00231">
    <property type="entry name" value="small_GTP"/>
    <property type="match status" value="1"/>
</dbReference>
<dbReference type="InterPro" id="IPR025121">
    <property type="entry name" value="GTPase_HflX_N"/>
</dbReference>
<comment type="cofactor">
    <cofactor evidence="8">
        <name>Mg(2+)</name>
        <dbReference type="ChEBI" id="CHEBI:18420"/>
    </cofactor>
</comment>
<dbReference type="GO" id="GO:0043022">
    <property type="term" value="F:ribosome binding"/>
    <property type="evidence" value="ECO:0007669"/>
    <property type="project" value="TreeGrafter"/>
</dbReference>
<dbReference type="NCBIfam" id="TIGR03156">
    <property type="entry name" value="GTP_HflX"/>
    <property type="match status" value="1"/>
</dbReference>
<keyword evidence="4 8" id="KW-0460">Magnesium</keyword>
<name>A0A9D2L8E0_9FIRM</name>
<comment type="function">
    <text evidence="6">GTPase that associates with the 50S ribosomal subunit and may have a role during protein synthesis or ribosome biogenesis.</text>
</comment>
<dbReference type="InterPro" id="IPR027417">
    <property type="entry name" value="P-loop_NTPase"/>
</dbReference>
<keyword evidence="3 6" id="KW-0547">Nucleotide-binding</keyword>
<comment type="subunit">
    <text evidence="6">Monomer. Associates with the 50S ribosomal subunit.</text>
</comment>
<comment type="similarity">
    <text evidence="6">Belongs to the TRAFAC class OBG-HflX-like GTPase superfamily. HflX GTPase family.</text>
</comment>
<evidence type="ECO:0000256" key="2">
    <source>
        <dbReference type="ARBA" id="ARBA00022723"/>
    </source>
</evidence>
<dbReference type="GO" id="GO:0003924">
    <property type="term" value="F:GTPase activity"/>
    <property type="evidence" value="ECO:0007669"/>
    <property type="project" value="UniProtKB-UniRule"/>
</dbReference>
<dbReference type="Pfam" id="PF01926">
    <property type="entry name" value="MMR_HSR1"/>
    <property type="match status" value="1"/>
</dbReference>
<keyword evidence="1 6" id="KW-0963">Cytoplasm</keyword>
<feature type="binding site" evidence="8">
    <location>
        <position position="215"/>
    </location>
    <ligand>
        <name>Mg(2+)</name>
        <dbReference type="ChEBI" id="CHEBI:18420"/>
    </ligand>
</feature>
<evidence type="ECO:0000313" key="10">
    <source>
        <dbReference type="EMBL" id="HJB07890.1"/>
    </source>
</evidence>
<feature type="binding site" evidence="7">
    <location>
        <begin position="233"/>
        <end position="237"/>
    </location>
    <ligand>
        <name>GTP</name>
        <dbReference type="ChEBI" id="CHEBI:37565"/>
    </ligand>
</feature>
<dbReference type="InterPro" id="IPR032305">
    <property type="entry name" value="GTP-bd_M"/>
</dbReference>
<reference evidence="10" key="1">
    <citation type="journal article" date="2021" name="PeerJ">
        <title>Extensive microbial diversity within the chicken gut microbiome revealed by metagenomics and culture.</title>
        <authorList>
            <person name="Gilroy R."/>
            <person name="Ravi A."/>
            <person name="Getino M."/>
            <person name="Pursley I."/>
            <person name="Horton D.L."/>
            <person name="Alikhan N.F."/>
            <person name="Baker D."/>
            <person name="Gharbi K."/>
            <person name="Hall N."/>
            <person name="Watson M."/>
            <person name="Adriaenssens E.M."/>
            <person name="Foster-Nyarko E."/>
            <person name="Jarju S."/>
            <person name="Secka A."/>
            <person name="Antonio M."/>
            <person name="Oren A."/>
            <person name="Chaudhuri R.R."/>
            <person name="La Ragione R."/>
            <person name="Hildebrand F."/>
            <person name="Pallen M.J."/>
        </authorList>
    </citation>
    <scope>NUCLEOTIDE SEQUENCE</scope>
    <source>
        <strain evidence="10">CHK188-4685</strain>
    </source>
</reference>
<dbReference type="HAMAP" id="MF_00900">
    <property type="entry name" value="GTPase_HflX"/>
    <property type="match status" value="1"/>
</dbReference>
<evidence type="ECO:0000256" key="7">
    <source>
        <dbReference type="PIRSR" id="PIRSR006809-1"/>
    </source>
</evidence>
<comment type="caution">
    <text evidence="10">The sequence shown here is derived from an EMBL/GenBank/DDBJ whole genome shotgun (WGS) entry which is preliminary data.</text>
</comment>
<dbReference type="PANTHER" id="PTHR10229:SF0">
    <property type="entry name" value="GTP-BINDING PROTEIN 6-RELATED"/>
    <property type="match status" value="1"/>
</dbReference>
<evidence type="ECO:0000259" key="9">
    <source>
        <dbReference type="PROSITE" id="PS51705"/>
    </source>
</evidence>
<dbReference type="GO" id="GO:0005737">
    <property type="term" value="C:cytoplasm"/>
    <property type="evidence" value="ECO:0007669"/>
    <property type="project" value="UniProtKB-SubCell"/>
</dbReference>
<dbReference type="Pfam" id="PF13167">
    <property type="entry name" value="GTP-bdg_N"/>
    <property type="match status" value="1"/>
</dbReference>
<dbReference type="EMBL" id="DWYS01000100">
    <property type="protein sequence ID" value="HJB07890.1"/>
    <property type="molecule type" value="Genomic_DNA"/>
</dbReference>
<comment type="subcellular location">
    <subcellularLocation>
        <location evidence="6">Cytoplasm</location>
    </subcellularLocation>
    <text evidence="6">May associate with membranes.</text>
</comment>
<reference evidence="10" key="2">
    <citation type="submission" date="2021-04" db="EMBL/GenBank/DDBJ databases">
        <authorList>
            <person name="Gilroy R."/>
        </authorList>
    </citation>
    <scope>NUCLEOTIDE SEQUENCE</scope>
    <source>
        <strain evidence="10">CHK188-4685</strain>
    </source>
</reference>
<evidence type="ECO:0000313" key="11">
    <source>
        <dbReference type="Proteomes" id="UP000886804"/>
    </source>
</evidence>
<feature type="domain" description="Hflx-type G" evidence="9">
    <location>
        <begin position="202"/>
        <end position="376"/>
    </location>
</feature>
<feature type="binding site" evidence="7">
    <location>
        <begin position="208"/>
        <end position="215"/>
    </location>
    <ligand>
        <name>GTP</name>
        <dbReference type="ChEBI" id="CHEBI:37565"/>
    </ligand>
</feature>
<dbReference type="Gene3D" id="6.10.250.2860">
    <property type="match status" value="1"/>
</dbReference>
<evidence type="ECO:0000256" key="8">
    <source>
        <dbReference type="PIRSR" id="PIRSR006809-2"/>
    </source>
</evidence>
<feature type="binding site" evidence="7">
    <location>
        <begin position="255"/>
        <end position="258"/>
    </location>
    <ligand>
        <name>GTP</name>
        <dbReference type="ChEBI" id="CHEBI:37565"/>
    </ligand>
</feature>
<dbReference type="InterPro" id="IPR005225">
    <property type="entry name" value="Small_GTP-bd"/>
</dbReference>
<dbReference type="GO" id="GO:0005525">
    <property type="term" value="F:GTP binding"/>
    <property type="evidence" value="ECO:0007669"/>
    <property type="project" value="UniProtKB-UniRule"/>
</dbReference>
<evidence type="ECO:0000256" key="5">
    <source>
        <dbReference type="ARBA" id="ARBA00023134"/>
    </source>
</evidence>
<keyword evidence="2 8" id="KW-0479">Metal-binding</keyword>
<dbReference type="Proteomes" id="UP000886804">
    <property type="component" value="Unassembled WGS sequence"/>
</dbReference>
<feature type="binding site" evidence="8">
    <location>
        <position position="235"/>
    </location>
    <ligand>
        <name>Mg(2+)</name>
        <dbReference type="ChEBI" id="CHEBI:18420"/>
    </ligand>
</feature>
<dbReference type="CDD" id="cd01878">
    <property type="entry name" value="HflX"/>
    <property type="match status" value="1"/>
</dbReference>
<dbReference type="GO" id="GO:0046872">
    <property type="term" value="F:metal ion binding"/>
    <property type="evidence" value="ECO:0007669"/>
    <property type="project" value="UniProtKB-KW"/>
</dbReference>
<dbReference type="SUPFAM" id="SSF52540">
    <property type="entry name" value="P-loop containing nucleoside triphosphate hydrolases"/>
    <property type="match status" value="1"/>
</dbReference>
<dbReference type="InterPro" id="IPR016496">
    <property type="entry name" value="GTPase_HflX"/>
</dbReference>
<dbReference type="InterPro" id="IPR006073">
    <property type="entry name" value="GTP-bd"/>
</dbReference>
<dbReference type="InterPro" id="IPR030394">
    <property type="entry name" value="G_HFLX_dom"/>
</dbReference>
<accession>A0A9D2L8E0</accession>
<dbReference type="Pfam" id="PF16360">
    <property type="entry name" value="GTP-bdg_M"/>
    <property type="match status" value="1"/>
</dbReference>
<dbReference type="Gene3D" id="3.40.50.300">
    <property type="entry name" value="P-loop containing nucleotide triphosphate hydrolases"/>
    <property type="match status" value="1"/>
</dbReference>
<sequence>MAELYDLREMEERVVLAAVSTQEGETAAASLDELEELARTAGAVCVAKVIQNRESIHPGTYLGKGKIDEVKELVWELGATGVICDDELSPAQLKNLEEALDTKVMDRTMVILDIFASRAHTREGKIQVELAQLRYRAARLVGMRASLSRLGGGIGTRGPGEKKLEMDRRLIHQRIGQLKGELEEVKRHREVTRQQREKNHTITAAIVGYTNAGKSTLLNRLTGAGILAEDKLFATLDPTTRSFTLPDGQQILLTDTVGFIRKLPHHLIEAFRSTLEEARYSDIILHVVDCSNPQMDMQMHVVRETLRELEIVDKTVVTVFNKIDRRREQLEAGGQGETALVPRDFSSDYQVKISARTGEGLQELGEILETIIRSRRVLLRKIYPYSQAGRIQTIRRYGQLLKEEYGEDGIHVEAYVPAELFGELWKS</sequence>
<evidence type="ECO:0000256" key="3">
    <source>
        <dbReference type="ARBA" id="ARBA00022741"/>
    </source>
</evidence>
<evidence type="ECO:0000256" key="4">
    <source>
        <dbReference type="ARBA" id="ARBA00022842"/>
    </source>
</evidence>
<keyword evidence="5 6" id="KW-0342">GTP-binding</keyword>
<dbReference type="PIRSF" id="PIRSF006809">
    <property type="entry name" value="GTP-binding_hflX_prd"/>
    <property type="match status" value="1"/>
</dbReference>
<feature type="binding site" evidence="7">
    <location>
        <begin position="321"/>
        <end position="324"/>
    </location>
    <ligand>
        <name>GTP</name>
        <dbReference type="ChEBI" id="CHEBI:37565"/>
    </ligand>
</feature>
<dbReference type="Gene3D" id="3.40.50.11060">
    <property type="entry name" value="GTPase HflX, N-terminal domain"/>
    <property type="match status" value="1"/>
</dbReference>
<evidence type="ECO:0000256" key="1">
    <source>
        <dbReference type="ARBA" id="ARBA00022490"/>
    </source>
</evidence>
<organism evidence="10 11">
    <name type="scientific">Candidatus Enterocloster faecavium</name>
    <dbReference type="NCBI Taxonomy" id="2838560"/>
    <lineage>
        <taxon>Bacteria</taxon>
        <taxon>Bacillati</taxon>
        <taxon>Bacillota</taxon>
        <taxon>Clostridia</taxon>
        <taxon>Lachnospirales</taxon>
        <taxon>Lachnospiraceae</taxon>
        <taxon>Enterocloster</taxon>
    </lineage>
</organism>